<evidence type="ECO:0000256" key="13">
    <source>
        <dbReference type="SAM" id="Phobius"/>
    </source>
</evidence>
<evidence type="ECO:0000256" key="3">
    <source>
        <dbReference type="ARBA" id="ARBA00022448"/>
    </source>
</evidence>
<evidence type="ECO:0000256" key="6">
    <source>
        <dbReference type="ARBA" id="ARBA00022826"/>
    </source>
</evidence>
<evidence type="ECO:0000256" key="7">
    <source>
        <dbReference type="ARBA" id="ARBA00022958"/>
    </source>
</evidence>
<evidence type="ECO:0000256" key="11">
    <source>
        <dbReference type="ARBA" id="ARBA00023303"/>
    </source>
</evidence>
<evidence type="ECO:0000256" key="12">
    <source>
        <dbReference type="ARBA" id="ARBA00034430"/>
    </source>
</evidence>
<evidence type="ECO:0000256" key="2">
    <source>
        <dbReference type="ARBA" id="ARBA00006920"/>
    </source>
</evidence>
<keyword evidence="11" id="KW-0407">Ion channel</keyword>
<comment type="subcellular location">
    <subcellularLocation>
        <location evidence="1">Membrane</location>
        <topology evidence="1">Multi-pass membrane protein</topology>
    </subcellularLocation>
</comment>
<dbReference type="InterPro" id="IPR010617">
    <property type="entry name" value="TMEM175-like"/>
</dbReference>
<evidence type="ECO:0000313" key="14">
    <source>
        <dbReference type="EMBL" id="GKT04975.1"/>
    </source>
</evidence>
<keyword evidence="9" id="KW-0406">Ion transport</keyword>
<comment type="catalytic activity">
    <reaction evidence="12">
        <text>K(+)(in) = K(+)(out)</text>
        <dbReference type="Rhea" id="RHEA:29463"/>
        <dbReference type="ChEBI" id="CHEBI:29103"/>
    </reaction>
</comment>
<keyword evidence="15" id="KW-1185">Reference proteome</keyword>
<keyword evidence="8 13" id="KW-1133">Transmembrane helix</keyword>
<evidence type="ECO:0000256" key="8">
    <source>
        <dbReference type="ARBA" id="ARBA00022989"/>
    </source>
</evidence>
<keyword evidence="6" id="KW-0631">Potassium channel</keyword>
<feature type="transmembrane region" description="Helical" evidence="13">
    <location>
        <begin position="107"/>
        <end position="127"/>
    </location>
</feature>
<dbReference type="Proteomes" id="UP001628078">
    <property type="component" value="Unassembled WGS sequence"/>
</dbReference>
<evidence type="ECO:0000256" key="1">
    <source>
        <dbReference type="ARBA" id="ARBA00004141"/>
    </source>
</evidence>
<keyword evidence="7" id="KW-0630">Potassium</keyword>
<feature type="transmembrane region" description="Helical" evidence="13">
    <location>
        <begin position="76"/>
        <end position="95"/>
    </location>
</feature>
<feature type="transmembrane region" description="Helical" evidence="13">
    <location>
        <begin position="157"/>
        <end position="185"/>
    </location>
</feature>
<feature type="transmembrane region" description="Helical" evidence="13">
    <location>
        <begin position="43"/>
        <end position="64"/>
    </location>
</feature>
<protein>
    <submittedName>
        <fullName evidence="14">Membrane protein</fullName>
    </submittedName>
</protein>
<evidence type="ECO:0000313" key="15">
    <source>
        <dbReference type="Proteomes" id="UP001628078"/>
    </source>
</evidence>
<keyword evidence="10 13" id="KW-0472">Membrane</keyword>
<accession>A0ABQ5JLE5</accession>
<name>A0ABQ5JLE5_9LACO</name>
<dbReference type="RefSeq" id="WP_407882241.1">
    <property type="nucleotide sequence ID" value="NZ_BQXO01000001.1"/>
</dbReference>
<gene>
    <name evidence="14" type="ORF">JCM31185_02640</name>
</gene>
<sequence>MNKSRVEAFNDAVIAIILTIMVLEFKTPNSLQLSALTPQFPYLISYAIGYLFIGTAWYNHHFIFSKTKVLSKRIYWANNFWLFATSFIPVATSWVGKGINARGPETFYSLVYLLWFLSYSILSRTIVSENYRHGHQDVALNIKNTTVHQLTIHWYSWLILVIAMILSIIFLPALQMAVITVQILINAVNTPKDADSLFESN</sequence>
<keyword evidence="4" id="KW-0633">Potassium transport</keyword>
<evidence type="ECO:0000256" key="9">
    <source>
        <dbReference type="ARBA" id="ARBA00023065"/>
    </source>
</evidence>
<organism evidence="14 15">
    <name type="scientific">Furfurilactobacillus curtus</name>
    <dbReference type="NCBI Taxonomy" id="1746200"/>
    <lineage>
        <taxon>Bacteria</taxon>
        <taxon>Bacillati</taxon>
        <taxon>Bacillota</taxon>
        <taxon>Bacilli</taxon>
        <taxon>Lactobacillales</taxon>
        <taxon>Lactobacillaceae</taxon>
        <taxon>Furfurilactobacillus</taxon>
    </lineage>
</organism>
<reference evidence="14 15" key="1">
    <citation type="submission" date="2022-03" db="EMBL/GenBank/DDBJ databases">
        <title>Draft genome sequence of Furfurilactobacillus curtus JCM 31185.</title>
        <authorList>
            <person name="Suzuki S."/>
            <person name="Endo A."/>
            <person name="Kajikawa A."/>
        </authorList>
    </citation>
    <scope>NUCLEOTIDE SEQUENCE [LARGE SCALE GENOMIC DNA]</scope>
    <source>
        <strain evidence="14 15">JCM 31185</strain>
    </source>
</reference>
<comment type="caution">
    <text evidence="14">The sequence shown here is derived from an EMBL/GenBank/DDBJ whole genome shotgun (WGS) entry which is preliminary data.</text>
</comment>
<dbReference type="EMBL" id="BQXO01000001">
    <property type="protein sequence ID" value="GKT04975.1"/>
    <property type="molecule type" value="Genomic_DNA"/>
</dbReference>
<evidence type="ECO:0000256" key="10">
    <source>
        <dbReference type="ARBA" id="ARBA00023136"/>
    </source>
</evidence>
<keyword evidence="5 13" id="KW-0812">Transmembrane</keyword>
<dbReference type="Pfam" id="PF06736">
    <property type="entry name" value="TMEM175"/>
    <property type="match status" value="1"/>
</dbReference>
<keyword evidence="3" id="KW-0813">Transport</keyword>
<evidence type="ECO:0000256" key="5">
    <source>
        <dbReference type="ARBA" id="ARBA00022692"/>
    </source>
</evidence>
<comment type="similarity">
    <text evidence="2">Belongs to the TMEM175 family.</text>
</comment>
<feature type="transmembrane region" description="Helical" evidence="13">
    <location>
        <begin position="7"/>
        <end position="23"/>
    </location>
</feature>
<evidence type="ECO:0000256" key="4">
    <source>
        <dbReference type="ARBA" id="ARBA00022538"/>
    </source>
</evidence>
<proteinExistence type="inferred from homology"/>